<dbReference type="AlphaFoldDB" id="A0AAU7WBP6"/>
<organism evidence="2">
    <name type="scientific">Agromyces sp. G08B096</name>
    <dbReference type="NCBI Taxonomy" id="3156399"/>
    <lineage>
        <taxon>Bacteria</taxon>
        <taxon>Bacillati</taxon>
        <taxon>Actinomycetota</taxon>
        <taxon>Actinomycetes</taxon>
        <taxon>Micrococcales</taxon>
        <taxon>Microbacteriaceae</taxon>
        <taxon>Agromyces</taxon>
    </lineage>
</organism>
<dbReference type="InterPro" id="IPR043519">
    <property type="entry name" value="NT_sf"/>
</dbReference>
<dbReference type="RefSeq" id="WP_350349407.1">
    <property type="nucleotide sequence ID" value="NZ_CP158374.1"/>
</dbReference>
<proteinExistence type="predicted"/>
<evidence type="ECO:0000259" key="1">
    <source>
        <dbReference type="Pfam" id="PF01909"/>
    </source>
</evidence>
<dbReference type="InterPro" id="IPR002934">
    <property type="entry name" value="Polymerase_NTP_transf_dom"/>
</dbReference>
<dbReference type="SUPFAM" id="SSF81301">
    <property type="entry name" value="Nucleotidyltransferase"/>
    <property type="match status" value="1"/>
</dbReference>
<protein>
    <submittedName>
        <fullName evidence="2">Nucleotidyltransferase domain-containing protein</fullName>
    </submittedName>
</protein>
<accession>A0AAU7WBP6</accession>
<sequence>MQDVYDGLVGRFAAERFPGATSVIVAGSTARGERTPTSDIDLLLLGDDGFLGDGADSLAATFAHEGEAIEVFAYTPEGFDHWARRGVAEWRPVIVRMLLQGRTLRGDRRLDALRGVWAPIMASGPRPAPHEIDLLRYAITDLLDDLADTADPLERRIVADTLLQRVAELALVTNHRWLGAGKHLARELRAWDAERAARLVDPYLAGEVDAFAAAAFAELNAAGGRLHTGFVR</sequence>
<dbReference type="Pfam" id="PF01909">
    <property type="entry name" value="NTP_transf_2"/>
    <property type="match status" value="1"/>
</dbReference>
<evidence type="ECO:0000313" key="2">
    <source>
        <dbReference type="EMBL" id="XBX83404.1"/>
    </source>
</evidence>
<dbReference type="Gene3D" id="3.30.460.10">
    <property type="entry name" value="Beta Polymerase, domain 2"/>
    <property type="match status" value="1"/>
</dbReference>
<reference evidence="2" key="1">
    <citation type="submission" date="2024-05" db="EMBL/GenBank/DDBJ databases">
        <authorList>
            <person name="Yu L."/>
        </authorList>
    </citation>
    <scope>NUCLEOTIDE SEQUENCE</scope>
    <source>
        <strain evidence="2">G08B096</strain>
    </source>
</reference>
<dbReference type="EMBL" id="CP158374">
    <property type="protein sequence ID" value="XBX83404.1"/>
    <property type="molecule type" value="Genomic_DNA"/>
</dbReference>
<gene>
    <name evidence="2" type="ORF">ABIQ69_05680</name>
</gene>
<feature type="domain" description="Polymerase nucleotidyl transferase" evidence="1">
    <location>
        <begin position="14"/>
        <end position="50"/>
    </location>
</feature>
<dbReference type="GO" id="GO:0016779">
    <property type="term" value="F:nucleotidyltransferase activity"/>
    <property type="evidence" value="ECO:0007669"/>
    <property type="project" value="InterPro"/>
</dbReference>
<name>A0AAU7WBP6_9MICO</name>